<evidence type="ECO:0000259" key="1">
    <source>
        <dbReference type="Pfam" id="PF01408"/>
    </source>
</evidence>
<dbReference type="InterPro" id="IPR055170">
    <property type="entry name" value="GFO_IDH_MocA-like_dom"/>
</dbReference>
<protein>
    <submittedName>
        <fullName evidence="3">Gfo/Idh/MocA family oxidoreductase</fullName>
    </submittedName>
</protein>
<dbReference type="Gene3D" id="3.30.360.10">
    <property type="entry name" value="Dihydrodipicolinate Reductase, domain 2"/>
    <property type="match status" value="1"/>
</dbReference>
<dbReference type="AlphaFoldDB" id="A0A7X2ZA20"/>
<organism evidence="3 4">
    <name type="scientific">Paenibacillus validus</name>
    <dbReference type="NCBI Taxonomy" id="44253"/>
    <lineage>
        <taxon>Bacteria</taxon>
        <taxon>Bacillati</taxon>
        <taxon>Bacillota</taxon>
        <taxon>Bacilli</taxon>
        <taxon>Bacillales</taxon>
        <taxon>Paenibacillaceae</taxon>
        <taxon>Paenibacillus</taxon>
    </lineage>
</organism>
<feature type="domain" description="Gfo/Idh/MocA-like oxidoreductase N-terminal" evidence="1">
    <location>
        <begin position="3"/>
        <end position="126"/>
    </location>
</feature>
<dbReference type="Pfam" id="PF01408">
    <property type="entry name" value="GFO_IDH_MocA"/>
    <property type="match status" value="1"/>
</dbReference>
<proteinExistence type="predicted"/>
<reference evidence="3 4" key="1">
    <citation type="submission" date="2019-11" db="EMBL/GenBank/DDBJ databases">
        <title>Draft genome sequences of five Paenibacillus species of dairy origin.</title>
        <authorList>
            <person name="Olajide A.M."/>
            <person name="Chen S."/>
            <person name="Lapointe G."/>
        </authorList>
    </citation>
    <scope>NUCLEOTIDE SEQUENCE [LARGE SCALE GENOMIC DNA]</scope>
    <source>
        <strain evidence="3 4">2CS3</strain>
    </source>
</reference>
<dbReference type="InterPro" id="IPR052515">
    <property type="entry name" value="Gfo/Idh/MocA_Oxidoreductase"/>
</dbReference>
<gene>
    <name evidence="3" type="ORF">GNP93_10000</name>
</gene>
<feature type="domain" description="GFO/IDH/MocA-like oxidoreductase" evidence="2">
    <location>
        <begin position="137"/>
        <end position="259"/>
    </location>
</feature>
<sequence length="355" mass="39267">MMGFGIIGCGRISDRHIASLAKCDRARLAALCDVRVERMDEIEQEYRKLSGSKSEVAKYQDLAELLQDASVQTVIIATPSALHAELAKAAIAKGKHVILEKPMALSLRDADEIVKHAELHQVCVHMCHQLRYKPIMKRLKQLIDAGAMGTLYLGVISMRLQRSQAYYEAAPWRGTWDQDGGMLLNQGIHLVDLMQWFMGDYDQVFGSMLRGPLPKQTEDVAAGIVKFNNGAIGIIEANTLTYPSNYDNSITLFGNKGTVCIGGIGLNEIRKWSFDDPTLEAPAGSNDSDEHLLMYEQFIQAEEGNANAMVIHASEGKKALELIFALYDSVRTQQAVQVPLTSFSTGMMANEEGWQ</sequence>
<comment type="caution">
    <text evidence="3">The sequence shown here is derived from an EMBL/GenBank/DDBJ whole genome shotgun (WGS) entry which is preliminary data.</text>
</comment>
<dbReference type="SUPFAM" id="SSF51735">
    <property type="entry name" value="NAD(P)-binding Rossmann-fold domains"/>
    <property type="match status" value="1"/>
</dbReference>
<keyword evidence="4" id="KW-1185">Reference proteome</keyword>
<dbReference type="InterPro" id="IPR036291">
    <property type="entry name" value="NAD(P)-bd_dom_sf"/>
</dbReference>
<dbReference type="PANTHER" id="PTHR43249:SF1">
    <property type="entry name" value="D-GLUCOSIDE 3-DEHYDROGENASE"/>
    <property type="match status" value="1"/>
</dbReference>
<dbReference type="GO" id="GO:0000166">
    <property type="term" value="F:nucleotide binding"/>
    <property type="evidence" value="ECO:0007669"/>
    <property type="project" value="InterPro"/>
</dbReference>
<dbReference type="InterPro" id="IPR000683">
    <property type="entry name" value="Gfo/Idh/MocA-like_OxRdtase_N"/>
</dbReference>
<dbReference type="SUPFAM" id="SSF55347">
    <property type="entry name" value="Glyceraldehyde-3-phosphate dehydrogenase-like, C-terminal domain"/>
    <property type="match status" value="1"/>
</dbReference>
<evidence type="ECO:0000313" key="4">
    <source>
        <dbReference type="Proteomes" id="UP000450917"/>
    </source>
</evidence>
<dbReference type="Proteomes" id="UP000450917">
    <property type="component" value="Unassembled WGS sequence"/>
</dbReference>
<accession>A0A7X2ZA20</accession>
<dbReference type="RefSeq" id="WP_155614587.1">
    <property type="nucleotide sequence ID" value="NZ_WNZX01000007.1"/>
</dbReference>
<dbReference type="EMBL" id="WNZX01000007">
    <property type="protein sequence ID" value="MUG71012.1"/>
    <property type="molecule type" value="Genomic_DNA"/>
</dbReference>
<dbReference type="Gene3D" id="3.40.50.720">
    <property type="entry name" value="NAD(P)-binding Rossmann-like Domain"/>
    <property type="match status" value="1"/>
</dbReference>
<evidence type="ECO:0000313" key="3">
    <source>
        <dbReference type="EMBL" id="MUG71012.1"/>
    </source>
</evidence>
<evidence type="ECO:0000259" key="2">
    <source>
        <dbReference type="Pfam" id="PF22725"/>
    </source>
</evidence>
<dbReference type="Pfam" id="PF22725">
    <property type="entry name" value="GFO_IDH_MocA_C3"/>
    <property type="match status" value="1"/>
</dbReference>
<name>A0A7X2ZA20_9BACL</name>
<dbReference type="PANTHER" id="PTHR43249">
    <property type="entry name" value="UDP-N-ACETYL-2-AMINO-2-DEOXY-D-GLUCURONATE OXIDASE"/>
    <property type="match status" value="1"/>
</dbReference>